<proteinExistence type="predicted"/>
<feature type="compositionally biased region" description="Low complexity" evidence="6">
    <location>
        <begin position="22"/>
        <end position="31"/>
    </location>
</feature>
<dbReference type="SUPFAM" id="SSF57667">
    <property type="entry name" value="beta-beta-alpha zinc fingers"/>
    <property type="match status" value="5"/>
</dbReference>
<dbReference type="InterPro" id="IPR013087">
    <property type="entry name" value="Znf_C2H2_type"/>
</dbReference>
<feature type="domain" description="C2H2-type" evidence="7">
    <location>
        <begin position="571"/>
        <end position="594"/>
    </location>
</feature>
<keyword evidence="9" id="KW-1185">Reference proteome</keyword>
<evidence type="ECO:0000256" key="5">
    <source>
        <dbReference type="PROSITE-ProRule" id="PRU00042"/>
    </source>
</evidence>
<feature type="region of interest" description="Disordered" evidence="6">
    <location>
        <begin position="17"/>
        <end position="55"/>
    </location>
</feature>
<dbReference type="EMBL" id="CAKKLH010000303">
    <property type="protein sequence ID" value="CAH0110591.1"/>
    <property type="molecule type" value="Genomic_DNA"/>
</dbReference>
<gene>
    <name evidence="8" type="ORF">DGAL_LOCUS14161</name>
</gene>
<comment type="caution">
    <text evidence="8">The sequence shown here is derived from an EMBL/GenBank/DDBJ whole genome shotgun (WGS) entry which is preliminary data.</text>
</comment>
<evidence type="ECO:0000256" key="2">
    <source>
        <dbReference type="ARBA" id="ARBA00022737"/>
    </source>
</evidence>
<keyword evidence="4" id="KW-0862">Zinc</keyword>
<dbReference type="GO" id="GO:0000977">
    <property type="term" value="F:RNA polymerase II transcription regulatory region sequence-specific DNA binding"/>
    <property type="evidence" value="ECO:0007669"/>
    <property type="project" value="TreeGrafter"/>
</dbReference>
<dbReference type="Proteomes" id="UP000789390">
    <property type="component" value="Unassembled WGS sequence"/>
</dbReference>
<dbReference type="InterPro" id="IPR036236">
    <property type="entry name" value="Znf_C2H2_sf"/>
</dbReference>
<dbReference type="SMART" id="SM00355">
    <property type="entry name" value="ZnF_C2H2"/>
    <property type="match status" value="11"/>
</dbReference>
<dbReference type="OrthoDB" id="6408474at2759"/>
<evidence type="ECO:0000256" key="3">
    <source>
        <dbReference type="ARBA" id="ARBA00022771"/>
    </source>
</evidence>
<dbReference type="GO" id="GO:0005634">
    <property type="term" value="C:nucleus"/>
    <property type="evidence" value="ECO:0007669"/>
    <property type="project" value="TreeGrafter"/>
</dbReference>
<keyword evidence="1" id="KW-0479">Metal-binding</keyword>
<keyword evidence="2" id="KW-0677">Repeat</keyword>
<dbReference type="GO" id="GO:0000981">
    <property type="term" value="F:DNA-binding transcription factor activity, RNA polymerase II-specific"/>
    <property type="evidence" value="ECO:0007669"/>
    <property type="project" value="TreeGrafter"/>
</dbReference>
<feature type="domain" description="C2H2-type" evidence="7">
    <location>
        <begin position="511"/>
        <end position="538"/>
    </location>
</feature>
<feature type="domain" description="C2H2-type" evidence="7">
    <location>
        <begin position="653"/>
        <end position="676"/>
    </location>
</feature>
<dbReference type="PROSITE" id="PS00028">
    <property type="entry name" value="ZINC_FINGER_C2H2_1"/>
    <property type="match status" value="8"/>
</dbReference>
<evidence type="ECO:0000313" key="8">
    <source>
        <dbReference type="EMBL" id="CAH0110591.1"/>
    </source>
</evidence>
<reference evidence="8" key="1">
    <citation type="submission" date="2021-11" db="EMBL/GenBank/DDBJ databases">
        <authorList>
            <person name="Schell T."/>
        </authorList>
    </citation>
    <scope>NUCLEOTIDE SEQUENCE</scope>
    <source>
        <strain evidence="8">M5</strain>
    </source>
</reference>
<keyword evidence="3 5" id="KW-0863">Zinc-finger</keyword>
<dbReference type="Pfam" id="PF00096">
    <property type="entry name" value="zf-C2H2"/>
    <property type="match status" value="3"/>
</dbReference>
<evidence type="ECO:0000256" key="6">
    <source>
        <dbReference type="SAM" id="MobiDB-lite"/>
    </source>
</evidence>
<feature type="domain" description="C2H2-type" evidence="7">
    <location>
        <begin position="481"/>
        <end position="510"/>
    </location>
</feature>
<feature type="domain" description="C2H2-type" evidence="7">
    <location>
        <begin position="542"/>
        <end position="569"/>
    </location>
</feature>
<dbReference type="PANTHER" id="PTHR24379:SF127">
    <property type="entry name" value="BLOODY FINGERS-RELATED"/>
    <property type="match status" value="1"/>
</dbReference>
<evidence type="ECO:0000256" key="1">
    <source>
        <dbReference type="ARBA" id="ARBA00022723"/>
    </source>
</evidence>
<feature type="domain" description="C2H2-type" evidence="7">
    <location>
        <begin position="419"/>
        <end position="446"/>
    </location>
</feature>
<protein>
    <recommendedName>
        <fullName evidence="7">C2H2-type domain-containing protein</fullName>
    </recommendedName>
</protein>
<feature type="domain" description="C2H2-type" evidence="7">
    <location>
        <begin position="359"/>
        <end position="386"/>
    </location>
</feature>
<sequence>MEVMGFEHEELAFNSYYSPKQNNATNNSNQNLYRPYDNDSTNHSDGVNGGGVVHSTGSLGNHNVLGTSSNAFTNLNEKNCPWPYYPDTSYSNYPHFQNANFWPQLFHHNINVLQPNAHNLQHPPLHSDPLSFCLSEDDSNESVSEIDVERSPLTSPDAIQTSPLPYTFPSDLFLSSQNHHQPFAPVYNNIHQKHQLPIRPIPQQAIVCPITQNVPFMCSDCGQYCSSSDCFKKHLDFCNIIRSKLKKVDAMHVDDSGSSYHFPNSAVDRPLNLSSDSRIMKVVIKEADGMPIQCEPNVFTELLPEENNNVIQSNSISVTPTSLPMPDLRPTVLPISVEQDLSLSPIASNCLVNGRERKWKCPQCPLILRSERSLVEHLVSHNISQPFECGTCGTRFSRKFHMARHMKLRGCDGSPPIQFECKFCGKHFSRKDNMLEHVKGHMGQKKMRIKLPCPVPMCEKTFSGRTQLQVHLNFHSDSRPYSCNHDDCNKTFRSNNGLKKHLLVHSKKKLFQCSQCDACFGTKHSLARHMNCHDLKRSAKSYDCRHCGMDFIHKTKFYDHIKTHPQRTKAFECGICCKTYKQEWRLKNHYEQIHEVNLDDESNSTEADSTIPILHNVEGNVTYIHACDRCPRKFEKRQALKSHYLTHFQGTLLACTECSFAYIRRDCLLRHLRTKHNLLPDEAVETMKKMNPRTLPDEPVASSTFLATDVESVDLSTTSIAIANEPQDATSAMVGEIIDVNILEGNIIELLSILVDPDVMRSFGWPNCSVDIILQSVLGKCGKEPLTQPHVSLVQRLRGNTQKLFSFLVDDQTALGNLFSRRPVEQVLEQVIDLARNAGGSNSGVVQLPL</sequence>
<organism evidence="8 9">
    <name type="scientific">Daphnia galeata</name>
    <dbReference type="NCBI Taxonomy" id="27404"/>
    <lineage>
        <taxon>Eukaryota</taxon>
        <taxon>Metazoa</taxon>
        <taxon>Ecdysozoa</taxon>
        <taxon>Arthropoda</taxon>
        <taxon>Crustacea</taxon>
        <taxon>Branchiopoda</taxon>
        <taxon>Diplostraca</taxon>
        <taxon>Cladocera</taxon>
        <taxon>Anomopoda</taxon>
        <taxon>Daphniidae</taxon>
        <taxon>Daphnia</taxon>
    </lineage>
</organism>
<evidence type="ECO:0000313" key="9">
    <source>
        <dbReference type="Proteomes" id="UP000789390"/>
    </source>
</evidence>
<evidence type="ECO:0000259" key="7">
    <source>
        <dbReference type="PROSITE" id="PS50157"/>
    </source>
</evidence>
<dbReference type="GO" id="GO:0008270">
    <property type="term" value="F:zinc ion binding"/>
    <property type="evidence" value="ECO:0007669"/>
    <property type="project" value="UniProtKB-KW"/>
</dbReference>
<dbReference type="PANTHER" id="PTHR24379">
    <property type="entry name" value="KRAB AND ZINC FINGER DOMAIN-CONTAINING"/>
    <property type="match status" value="1"/>
</dbReference>
<feature type="domain" description="C2H2-type" evidence="7">
    <location>
        <begin position="625"/>
        <end position="647"/>
    </location>
</feature>
<evidence type="ECO:0000256" key="4">
    <source>
        <dbReference type="ARBA" id="ARBA00022833"/>
    </source>
</evidence>
<dbReference type="Gene3D" id="3.30.160.60">
    <property type="entry name" value="Classic Zinc Finger"/>
    <property type="match status" value="7"/>
</dbReference>
<feature type="domain" description="C2H2-type" evidence="7">
    <location>
        <begin position="387"/>
        <end position="416"/>
    </location>
</feature>
<name>A0A8J2RXE0_9CRUS</name>
<accession>A0A8J2RXE0</accession>
<dbReference type="AlphaFoldDB" id="A0A8J2RXE0"/>
<feature type="domain" description="C2H2-type" evidence="7">
    <location>
        <begin position="451"/>
        <end position="480"/>
    </location>
</feature>
<dbReference type="PROSITE" id="PS50157">
    <property type="entry name" value="ZINC_FINGER_C2H2_2"/>
    <property type="match status" value="10"/>
</dbReference>